<evidence type="ECO:0000256" key="2">
    <source>
        <dbReference type="SAM" id="SignalP"/>
    </source>
</evidence>
<keyword evidence="1" id="KW-0472">Membrane</keyword>
<gene>
    <name evidence="3" type="ORF">FHS90_001711</name>
</gene>
<evidence type="ECO:0000256" key="1">
    <source>
        <dbReference type="SAM" id="Phobius"/>
    </source>
</evidence>
<comment type="caution">
    <text evidence="3">The sequence shown here is derived from an EMBL/GenBank/DDBJ whole genome shotgun (WGS) entry which is preliminary data.</text>
</comment>
<protein>
    <submittedName>
        <fullName evidence="3">Uncharacterized protein</fullName>
    </submittedName>
</protein>
<accession>A0A839GHA5</accession>
<proteinExistence type="predicted"/>
<dbReference type="PROSITE" id="PS51257">
    <property type="entry name" value="PROKAR_LIPOPROTEIN"/>
    <property type="match status" value="1"/>
</dbReference>
<keyword evidence="1" id="KW-1133">Transmembrane helix</keyword>
<dbReference type="Proteomes" id="UP000563094">
    <property type="component" value="Unassembled WGS sequence"/>
</dbReference>
<feature type="transmembrane region" description="Helical" evidence="1">
    <location>
        <begin position="63"/>
        <end position="80"/>
    </location>
</feature>
<feature type="chain" id="PRO_5032835011" evidence="2">
    <location>
        <begin position="28"/>
        <end position="83"/>
    </location>
</feature>
<name>A0A839GHA5_9BACT</name>
<organism evidence="3 4">
    <name type="scientific">Rufibacter quisquiliarum</name>
    <dbReference type="NCBI Taxonomy" id="1549639"/>
    <lineage>
        <taxon>Bacteria</taxon>
        <taxon>Pseudomonadati</taxon>
        <taxon>Bacteroidota</taxon>
        <taxon>Cytophagia</taxon>
        <taxon>Cytophagales</taxon>
        <taxon>Hymenobacteraceae</taxon>
        <taxon>Rufibacter</taxon>
    </lineage>
</organism>
<dbReference type="AlphaFoldDB" id="A0A839GHA5"/>
<keyword evidence="2" id="KW-0732">Signal</keyword>
<evidence type="ECO:0000313" key="4">
    <source>
        <dbReference type="Proteomes" id="UP000563094"/>
    </source>
</evidence>
<evidence type="ECO:0000313" key="3">
    <source>
        <dbReference type="EMBL" id="MBA9077003.1"/>
    </source>
</evidence>
<keyword evidence="4" id="KW-1185">Reference proteome</keyword>
<keyword evidence="1" id="KW-0812">Transmembrane</keyword>
<dbReference type="EMBL" id="JACJIQ010000005">
    <property type="protein sequence ID" value="MBA9077003.1"/>
    <property type="molecule type" value="Genomic_DNA"/>
</dbReference>
<feature type="signal peptide" evidence="2">
    <location>
        <begin position="1"/>
        <end position="27"/>
    </location>
</feature>
<sequence length="83" mass="9181">MAGFLKTKWCKYLLVLLLLASCIEAFAYVNVLVSLKYETDAPAACISNVTGQDLCRQLNRSKAVALSAFASAVILLFLRFRSF</sequence>
<reference evidence="3 4" key="1">
    <citation type="submission" date="2020-08" db="EMBL/GenBank/DDBJ databases">
        <title>Genomic Encyclopedia of Type Strains, Phase IV (KMG-IV): sequencing the most valuable type-strain genomes for metagenomic binning, comparative biology and taxonomic classification.</title>
        <authorList>
            <person name="Goeker M."/>
        </authorList>
    </citation>
    <scope>NUCLEOTIDE SEQUENCE [LARGE SCALE GENOMIC DNA]</scope>
    <source>
        <strain evidence="3 4">DSM 29854</strain>
    </source>
</reference>